<evidence type="ECO:0000313" key="3">
    <source>
        <dbReference type="Proteomes" id="UP000215335"/>
    </source>
</evidence>
<proteinExistence type="predicted"/>
<dbReference type="EMBL" id="NNAY01004089">
    <property type="protein sequence ID" value="OXU18388.1"/>
    <property type="molecule type" value="Genomic_DNA"/>
</dbReference>
<accession>A0A232EJA2</accession>
<comment type="caution">
    <text evidence="2">The sequence shown here is derived from an EMBL/GenBank/DDBJ whole genome shotgun (WGS) entry which is preliminary data.</text>
</comment>
<dbReference type="AlphaFoldDB" id="A0A232EJA2"/>
<keyword evidence="1" id="KW-1133">Transmembrane helix</keyword>
<evidence type="ECO:0000256" key="1">
    <source>
        <dbReference type="SAM" id="Phobius"/>
    </source>
</evidence>
<feature type="non-terminal residue" evidence="2">
    <location>
        <position position="198"/>
    </location>
</feature>
<organism evidence="2 3">
    <name type="scientific">Trichomalopsis sarcophagae</name>
    <dbReference type="NCBI Taxonomy" id="543379"/>
    <lineage>
        <taxon>Eukaryota</taxon>
        <taxon>Metazoa</taxon>
        <taxon>Ecdysozoa</taxon>
        <taxon>Arthropoda</taxon>
        <taxon>Hexapoda</taxon>
        <taxon>Insecta</taxon>
        <taxon>Pterygota</taxon>
        <taxon>Neoptera</taxon>
        <taxon>Endopterygota</taxon>
        <taxon>Hymenoptera</taxon>
        <taxon>Apocrita</taxon>
        <taxon>Proctotrupomorpha</taxon>
        <taxon>Chalcidoidea</taxon>
        <taxon>Pteromalidae</taxon>
        <taxon>Pteromalinae</taxon>
        <taxon>Trichomalopsis</taxon>
    </lineage>
</organism>
<feature type="transmembrane region" description="Helical" evidence="1">
    <location>
        <begin position="48"/>
        <end position="69"/>
    </location>
</feature>
<keyword evidence="1" id="KW-0472">Membrane</keyword>
<sequence length="198" mass="21680">MCSETNVRSECRLLPIIRCPSVRGSPRIQFSVFTRHGNSLGSPLAPSIPVGLFFALSSLSLHVIIILSVSVSSRLIALLQCDTISNLLPCAYKHAIYENNVPTAAGSGPSAASLTSSTPSTVSYLAQQRERLRGRPVHPLPKNKSECSLVDHVVPVVTGRRLRGRPDDIEARIGRLAGECRRARVRVRVRRRRGRGVR</sequence>
<name>A0A232EJA2_9HYME</name>
<protein>
    <submittedName>
        <fullName evidence="2">Uncharacterized protein</fullName>
    </submittedName>
</protein>
<keyword evidence="3" id="KW-1185">Reference proteome</keyword>
<reference evidence="2 3" key="1">
    <citation type="journal article" date="2017" name="Curr. Biol.">
        <title>The Evolution of Venom by Co-option of Single-Copy Genes.</title>
        <authorList>
            <person name="Martinson E.O."/>
            <person name="Mrinalini"/>
            <person name="Kelkar Y.D."/>
            <person name="Chang C.H."/>
            <person name="Werren J.H."/>
        </authorList>
    </citation>
    <scope>NUCLEOTIDE SEQUENCE [LARGE SCALE GENOMIC DNA]</scope>
    <source>
        <strain evidence="2 3">Alberta</strain>
        <tissue evidence="2">Whole body</tissue>
    </source>
</reference>
<evidence type="ECO:0000313" key="2">
    <source>
        <dbReference type="EMBL" id="OXU18388.1"/>
    </source>
</evidence>
<dbReference type="Proteomes" id="UP000215335">
    <property type="component" value="Unassembled WGS sequence"/>
</dbReference>
<keyword evidence="1" id="KW-0812">Transmembrane</keyword>
<gene>
    <name evidence="2" type="ORF">TSAR_013216</name>
</gene>